<proteinExistence type="predicted"/>
<evidence type="ECO:0000313" key="3">
    <source>
        <dbReference type="Proteomes" id="UP000184774"/>
    </source>
</evidence>
<dbReference type="Proteomes" id="UP000515264">
    <property type="component" value="Chromosome 1"/>
</dbReference>
<dbReference type="RefSeq" id="WP_159439450.1">
    <property type="nucleotide sequence ID" value="NZ_AP024907.1"/>
</dbReference>
<protein>
    <submittedName>
        <fullName evidence="2">Uncharacterized protein</fullName>
    </submittedName>
</protein>
<evidence type="ECO:0000313" key="2">
    <source>
        <dbReference type="EMBL" id="SIO93902.1"/>
    </source>
</evidence>
<sequence length="54" mass="5889">MLGNYFEEATLLVAVVALGYSTRKQIVKTKKLIAQQAKQDRGEYGEEATAVAVS</sequence>
<dbReference type="Proteomes" id="UP000184774">
    <property type="component" value="Unassembled WGS sequence"/>
</dbReference>
<dbReference type="EMBL" id="CP046268">
    <property type="protein sequence ID" value="QMV14423.1"/>
    <property type="molecule type" value="Genomic_DNA"/>
</dbReference>
<keyword evidence="4" id="KW-1185">Reference proteome</keyword>
<gene>
    <name evidence="2" type="ORF">VSP9026_01581</name>
    <name evidence="1" type="ORF">Vspart_01678</name>
</gene>
<dbReference type="EMBL" id="FSSB01000010">
    <property type="protein sequence ID" value="SIO93902.1"/>
    <property type="molecule type" value="Genomic_DNA"/>
</dbReference>
<dbReference type="AlphaFoldDB" id="A0A1N6M384"/>
<evidence type="ECO:0000313" key="1">
    <source>
        <dbReference type="EMBL" id="QMV14423.1"/>
    </source>
</evidence>
<evidence type="ECO:0000313" key="4">
    <source>
        <dbReference type="Proteomes" id="UP000515264"/>
    </source>
</evidence>
<reference evidence="1 4" key="3">
    <citation type="journal article" date="2020" name="J. Nat. Prod.">
        <title>Genomics-Metabolomics Profiling Disclosed Marine Vibrio spartinae 3.6 as a Producer of a New Branched Side Chain Prodigiosin.</title>
        <authorList>
            <person name="Vitale G.A."/>
            <person name="Sciarretta M."/>
            <person name="Palma Esposito F."/>
            <person name="January G.G."/>
            <person name="Giaccio M."/>
            <person name="Bunk B."/>
            <person name="Sproer C."/>
            <person name="Bajerski F."/>
            <person name="Power D."/>
            <person name="Festa C."/>
            <person name="Monti M.C."/>
            <person name="D'Auria M.V."/>
            <person name="de Pascale D."/>
        </authorList>
    </citation>
    <scope>NUCLEOTIDE SEQUENCE [LARGE SCALE GENOMIC DNA]</scope>
    <source>
        <strain evidence="1 4">3.6</strain>
    </source>
</reference>
<accession>A0A1N6M384</accession>
<organism evidence="2 3">
    <name type="scientific">Vibrio spartinae</name>
    <dbReference type="NCBI Taxonomy" id="1918945"/>
    <lineage>
        <taxon>Bacteria</taxon>
        <taxon>Pseudomonadati</taxon>
        <taxon>Pseudomonadota</taxon>
        <taxon>Gammaproteobacteria</taxon>
        <taxon>Vibrionales</taxon>
        <taxon>Vibrionaceae</taxon>
        <taxon>Vibrio</taxon>
    </lineage>
</organism>
<name>A0A1N6M384_9VIBR</name>
<reference evidence="2 3" key="1">
    <citation type="submission" date="2016-12" db="EMBL/GenBank/DDBJ databases">
        <authorList>
            <person name="Song W.-J."/>
            <person name="Kurnit D.M."/>
        </authorList>
    </citation>
    <scope>NUCLEOTIDE SEQUENCE [LARGE SCALE GENOMIC DNA]</scope>
    <source>
        <strain evidence="2 3">CECT 9026</strain>
    </source>
</reference>
<dbReference type="OrthoDB" id="5902043at2"/>
<reference evidence="1" key="2">
    <citation type="submission" date="2019-11" db="EMBL/GenBank/DDBJ databases">
        <authorList>
            <person name="January G."/>
            <person name="Bunk B."/>
        </authorList>
    </citation>
    <scope>NUCLEOTIDE SEQUENCE</scope>
    <source>
        <strain evidence="1">3.6</strain>
    </source>
</reference>